<evidence type="ECO:0000313" key="2">
    <source>
        <dbReference type="EMBL" id="KAH8092670.1"/>
    </source>
</evidence>
<dbReference type="AlphaFoldDB" id="A0A8K0UIV5"/>
<dbReference type="SUPFAM" id="SSF54427">
    <property type="entry name" value="NTF2-like"/>
    <property type="match status" value="1"/>
</dbReference>
<organism evidence="2 3">
    <name type="scientific">Cristinia sonorae</name>
    <dbReference type="NCBI Taxonomy" id="1940300"/>
    <lineage>
        <taxon>Eukaryota</taxon>
        <taxon>Fungi</taxon>
        <taxon>Dikarya</taxon>
        <taxon>Basidiomycota</taxon>
        <taxon>Agaricomycotina</taxon>
        <taxon>Agaricomycetes</taxon>
        <taxon>Agaricomycetidae</taxon>
        <taxon>Agaricales</taxon>
        <taxon>Pleurotineae</taxon>
        <taxon>Stephanosporaceae</taxon>
        <taxon>Cristinia</taxon>
    </lineage>
</organism>
<gene>
    <name evidence="2" type="ORF">BXZ70DRAFT_1010747</name>
</gene>
<sequence length="164" mass="18692">MSSVHPLPPQAEIARDPSPQLRAVLRWFDALVEHDVEMLKDVLTEDYVHPMHPRSLGLQTYDRVGFLEFARKILMPFLTKYEYSIIDVVETSDRVVVHTYANGTTSTGYSYSSELLLMAHVVLQLDGEYKIKTLKEFVDPGMIISGFFAEELKRVAELELSGDE</sequence>
<comment type="caution">
    <text evidence="2">The sequence shown here is derived from an EMBL/GenBank/DDBJ whole genome shotgun (WGS) entry which is preliminary data.</text>
</comment>
<feature type="domain" description="SnoaL-like" evidence="1">
    <location>
        <begin position="24"/>
        <end position="110"/>
    </location>
</feature>
<proteinExistence type="predicted"/>
<dbReference type="Gene3D" id="3.10.450.50">
    <property type="match status" value="1"/>
</dbReference>
<dbReference type="OrthoDB" id="3758478at2759"/>
<keyword evidence="3" id="KW-1185">Reference proteome</keyword>
<dbReference type="Proteomes" id="UP000813824">
    <property type="component" value="Unassembled WGS sequence"/>
</dbReference>
<dbReference type="EMBL" id="JAEVFJ010000031">
    <property type="protein sequence ID" value="KAH8092670.1"/>
    <property type="molecule type" value="Genomic_DNA"/>
</dbReference>
<name>A0A8K0UIV5_9AGAR</name>
<dbReference type="Pfam" id="PF12680">
    <property type="entry name" value="SnoaL_2"/>
    <property type="match status" value="1"/>
</dbReference>
<accession>A0A8K0UIV5</accession>
<evidence type="ECO:0000313" key="3">
    <source>
        <dbReference type="Proteomes" id="UP000813824"/>
    </source>
</evidence>
<evidence type="ECO:0000259" key="1">
    <source>
        <dbReference type="Pfam" id="PF12680"/>
    </source>
</evidence>
<protein>
    <recommendedName>
        <fullName evidence="1">SnoaL-like domain-containing protein</fullName>
    </recommendedName>
</protein>
<dbReference type="InterPro" id="IPR037401">
    <property type="entry name" value="SnoaL-like"/>
</dbReference>
<reference evidence="2" key="1">
    <citation type="journal article" date="2021" name="New Phytol.">
        <title>Evolutionary innovations through gain and loss of genes in the ectomycorrhizal Boletales.</title>
        <authorList>
            <person name="Wu G."/>
            <person name="Miyauchi S."/>
            <person name="Morin E."/>
            <person name="Kuo A."/>
            <person name="Drula E."/>
            <person name="Varga T."/>
            <person name="Kohler A."/>
            <person name="Feng B."/>
            <person name="Cao Y."/>
            <person name="Lipzen A."/>
            <person name="Daum C."/>
            <person name="Hundley H."/>
            <person name="Pangilinan J."/>
            <person name="Johnson J."/>
            <person name="Barry K."/>
            <person name="LaButti K."/>
            <person name="Ng V."/>
            <person name="Ahrendt S."/>
            <person name="Min B."/>
            <person name="Choi I.G."/>
            <person name="Park H."/>
            <person name="Plett J.M."/>
            <person name="Magnuson J."/>
            <person name="Spatafora J.W."/>
            <person name="Nagy L.G."/>
            <person name="Henrissat B."/>
            <person name="Grigoriev I.V."/>
            <person name="Yang Z.L."/>
            <person name="Xu J."/>
            <person name="Martin F.M."/>
        </authorList>
    </citation>
    <scope>NUCLEOTIDE SEQUENCE</scope>
    <source>
        <strain evidence="2">KKN 215</strain>
    </source>
</reference>
<dbReference type="InterPro" id="IPR032710">
    <property type="entry name" value="NTF2-like_dom_sf"/>
</dbReference>